<dbReference type="Proteomes" id="UP000075320">
    <property type="component" value="Unassembled WGS sequence"/>
</dbReference>
<protein>
    <recommendedName>
        <fullName evidence="4">Outer membrane protein beta-barrel domain-containing protein</fullName>
    </recommendedName>
</protein>
<dbReference type="AlphaFoldDB" id="A0A150WLF9"/>
<name>A0A150WLF9_BDEBC</name>
<dbReference type="RefSeq" id="WP_061835176.1">
    <property type="nucleotide sequence ID" value="NZ_LUKE01000002.1"/>
</dbReference>
<gene>
    <name evidence="2" type="ORF">AZI86_10660</name>
</gene>
<dbReference type="OrthoDB" id="5292221at2"/>
<proteinExistence type="predicted"/>
<evidence type="ECO:0000313" key="3">
    <source>
        <dbReference type="Proteomes" id="UP000075320"/>
    </source>
</evidence>
<reference evidence="2 3" key="1">
    <citation type="submission" date="2016-03" db="EMBL/GenBank/DDBJ databases">
        <authorList>
            <person name="Ploux O."/>
        </authorList>
    </citation>
    <scope>NUCLEOTIDE SEQUENCE [LARGE SCALE GENOMIC DNA]</scope>
    <source>
        <strain evidence="2 3">R0</strain>
    </source>
</reference>
<keyword evidence="3" id="KW-1185">Reference proteome</keyword>
<organism evidence="2 3">
    <name type="scientific">Bdellovibrio bacteriovorus</name>
    <dbReference type="NCBI Taxonomy" id="959"/>
    <lineage>
        <taxon>Bacteria</taxon>
        <taxon>Pseudomonadati</taxon>
        <taxon>Bdellovibrionota</taxon>
        <taxon>Bdellovibrionia</taxon>
        <taxon>Bdellovibrionales</taxon>
        <taxon>Pseudobdellovibrionaceae</taxon>
        <taxon>Bdellovibrio</taxon>
    </lineage>
</organism>
<feature type="chain" id="PRO_5007573181" description="Outer membrane protein beta-barrel domain-containing protein" evidence="1">
    <location>
        <begin position="24"/>
        <end position="208"/>
    </location>
</feature>
<evidence type="ECO:0008006" key="4">
    <source>
        <dbReference type="Google" id="ProtNLM"/>
    </source>
</evidence>
<sequence length="208" mass="22472">MKFAKSLVLGVFLASTIANQAHAYLSIAESGEILPAGKYQVGLEPQVLLNRGGGANLNVFLDTSFNESTSGRITMGAGSVDFNAFASVKWIPFPDVDNQPAMGLRAGGGIARDEDENIVQLQLAPLISKKFGTEYGLTVPYIAIPFTYLNMDKENVTASNLALGSEWHPVDWQYGVVGGEIGFELNKSYSYISIFATFPFDDQKGFGK</sequence>
<evidence type="ECO:0000313" key="2">
    <source>
        <dbReference type="EMBL" id="KYG64665.1"/>
    </source>
</evidence>
<accession>A0A150WLF9</accession>
<comment type="caution">
    <text evidence="2">The sequence shown here is derived from an EMBL/GenBank/DDBJ whole genome shotgun (WGS) entry which is preliminary data.</text>
</comment>
<feature type="signal peptide" evidence="1">
    <location>
        <begin position="1"/>
        <end position="23"/>
    </location>
</feature>
<keyword evidence="1" id="KW-0732">Signal</keyword>
<dbReference type="EMBL" id="LUKE01000002">
    <property type="protein sequence ID" value="KYG64665.1"/>
    <property type="molecule type" value="Genomic_DNA"/>
</dbReference>
<evidence type="ECO:0000256" key="1">
    <source>
        <dbReference type="SAM" id="SignalP"/>
    </source>
</evidence>